<sequence length="651" mass="73549">MIQDLKKNSRVRILYKLCDNVWNPLSEIKLSMDRSVYRVKESDGSVSVKVVVTGETAIDITGSMLRTADETAENPEDYISIAQSLVIMPGEENKNVTISIQNDQKREGPENIIVELSTTNKNQISIGKNSAVVLIQDDDGLLTPTPSSNSNTGIIIGAVVAALVVIVTVILISVCILYRRKPGKDDLGDIGNIQNAAYEGDTQTDRKLPEIPYSDSNYEEPAHYAQLDSSERVPIDANYQSLNIEGYQQLDRDYNENVQQYASLNIDTNPSNESLYEVVGFGCSSSGEASASTDIVFEGESYEIKLESSSLLVDFNKLLNHAERDRTLLVHFTTLASSRTVAFNSDLIGCDCLSEEYVFDKQYFGNEQEIQRIYVWPFGFTTVFSQANRAQICILLKRTAKRARRRAERTWRWTKLYGDFLVYKSKKNQATFVMKRARNEYYTTFIQENSSDHRNLFKSAKFLFNQETDLHFPEYSDNTVLANDIGDFFAKKIECIRQELDSAATYDNPKSEPQIMPNVQLDSFKTLTEDDVNQIISNSSKKSCSLDPMPTHLVVHCLDVLLPVITSMINLSLQSGCFPENWKLAKVHPGLKKSKAEVIFDNLRPISNLSFVSKLTERAVFNQTHDHLTAHKLYPKAQSSYRQYHSTETAQ</sequence>
<name>A0A7D9J2N4_PARCT</name>
<gene>
    <name evidence="4" type="ORF">PACLA_8A014620</name>
</gene>
<keyword evidence="4" id="KW-0808">Transferase</keyword>
<evidence type="ECO:0000313" key="5">
    <source>
        <dbReference type="Proteomes" id="UP001152795"/>
    </source>
</evidence>
<evidence type="ECO:0000256" key="2">
    <source>
        <dbReference type="ARBA" id="ARBA00022737"/>
    </source>
</evidence>
<evidence type="ECO:0000256" key="3">
    <source>
        <dbReference type="ARBA" id="ARBA00022837"/>
    </source>
</evidence>
<evidence type="ECO:0000313" key="4">
    <source>
        <dbReference type="EMBL" id="CAB4020369.1"/>
    </source>
</evidence>
<reference evidence="4" key="1">
    <citation type="submission" date="2020-04" db="EMBL/GenBank/DDBJ databases">
        <authorList>
            <person name="Alioto T."/>
            <person name="Alioto T."/>
            <person name="Gomez Garrido J."/>
        </authorList>
    </citation>
    <scope>NUCLEOTIDE SEQUENCE</scope>
    <source>
        <strain evidence="4">A484AB</strain>
    </source>
</reference>
<dbReference type="SMART" id="SM00237">
    <property type="entry name" value="Calx_beta"/>
    <property type="match status" value="1"/>
</dbReference>
<dbReference type="Pfam" id="PF03160">
    <property type="entry name" value="Calx-beta"/>
    <property type="match status" value="1"/>
</dbReference>
<comment type="caution">
    <text evidence="4">The sequence shown here is derived from an EMBL/GenBank/DDBJ whole genome shotgun (WGS) entry which is preliminary data.</text>
</comment>
<keyword evidence="4" id="KW-0695">RNA-directed DNA polymerase</keyword>
<dbReference type="Gene3D" id="2.60.40.2030">
    <property type="match status" value="1"/>
</dbReference>
<keyword evidence="4" id="KW-0548">Nucleotidyltransferase</keyword>
<keyword evidence="5" id="KW-1185">Reference proteome</keyword>
<dbReference type="PANTHER" id="PTHR47510">
    <property type="entry name" value="REVERSE TRANSCRIPTASE DOMAIN-CONTAINING PROTEIN"/>
    <property type="match status" value="1"/>
</dbReference>
<dbReference type="InterPro" id="IPR003644">
    <property type="entry name" value="Calx_beta"/>
</dbReference>
<keyword evidence="1" id="KW-0732">Signal</keyword>
<dbReference type="InterPro" id="IPR038081">
    <property type="entry name" value="CalX-like_sf"/>
</dbReference>
<dbReference type="AlphaFoldDB" id="A0A7D9J2N4"/>
<dbReference type="Proteomes" id="UP001152795">
    <property type="component" value="Unassembled WGS sequence"/>
</dbReference>
<dbReference type="PANTHER" id="PTHR47510:SF3">
    <property type="entry name" value="ENDO_EXONUCLEASE_PHOSPHATASE DOMAIN-CONTAINING PROTEIN"/>
    <property type="match status" value="1"/>
</dbReference>
<dbReference type="GO" id="GO:0016020">
    <property type="term" value="C:membrane"/>
    <property type="evidence" value="ECO:0007669"/>
    <property type="project" value="InterPro"/>
</dbReference>
<dbReference type="EMBL" id="CACRXK020010921">
    <property type="protein sequence ID" value="CAB4020369.1"/>
    <property type="molecule type" value="Genomic_DNA"/>
</dbReference>
<proteinExistence type="predicted"/>
<evidence type="ECO:0000256" key="1">
    <source>
        <dbReference type="ARBA" id="ARBA00022729"/>
    </source>
</evidence>
<dbReference type="OrthoDB" id="419189at2759"/>
<keyword evidence="2" id="KW-0677">Repeat</keyword>
<accession>A0A7D9J2N4</accession>
<organism evidence="4 5">
    <name type="scientific">Paramuricea clavata</name>
    <name type="common">Red gorgonian</name>
    <name type="synonym">Violescent sea-whip</name>
    <dbReference type="NCBI Taxonomy" id="317549"/>
    <lineage>
        <taxon>Eukaryota</taxon>
        <taxon>Metazoa</taxon>
        <taxon>Cnidaria</taxon>
        <taxon>Anthozoa</taxon>
        <taxon>Octocorallia</taxon>
        <taxon>Malacalcyonacea</taxon>
        <taxon>Plexauridae</taxon>
        <taxon>Paramuricea</taxon>
    </lineage>
</organism>
<dbReference type="GO" id="GO:0007154">
    <property type="term" value="P:cell communication"/>
    <property type="evidence" value="ECO:0007669"/>
    <property type="project" value="InterPro"/>
</dbReference>
<dbReference type="GO" id="GO:0003964">
    <property type="term" value="F:RNA-directed DNA polymerase activity"/>
    <property type="evidence" value="ECO:0007669"/>
    <property type="project" value="UniProtKB-KW"/>
</dbReference>
<protein>
    <submittedName>
        <fullName evidence="4">RNA-directed DNA polymerase from transposon X-element</fullName>
    </submittedName>
</protein>
<keyword evidence="3" id="KW-0106">Calcium</keyword>
<dbReference type="SUPFAM" id="SSF141072">
    <property type="entry name" value="CalX-like"/>
    <property type="match status" value="1"/>
</dbReference>